<comment type="similarity">
    <text evidence="2">Belongs to the mitochondrion-specific ribosomal protein mS23 family.</text>
</comment>
<dbReference type="PANTHER" id="PTHR15925:SF2">
    <property type="entry name" value="SMALL RIBOSOMAL SUBUNIT PROTEIN MS23"/>
    <property type="match status" value="1"/>
</dbReference>
<comment type="subcellular location">
    <subcellularLocation>
        <location evidence="1">Mitochondrion</location>
    </subcellularLocation>
</comment>
<feature type="region of interest" description="Disordered" evidence="7">
    <location>
        <begin position="114"/>
        <end position="147"/>
    </location>
</feature>
<evidence type="ECO:0000256" key="5">
    <source>
        <dbReference type="ARBA" id="ARBA00023274"/>
    </source>
</evidence>
<dbReference type="PANTHER" id="PTHR15925">
    <property type="entry name" value="MITOCHONDRIAL RIBOSOMAL PROTEIN S23"/>
    <property type="match status" value="1"/>
</dbReference>
<evidence type="ECO:0000313" key="9">
    <source>
        <dbReference type="EMBL" id="OQR77256.1"/>
    </source>
</evidence>
<dbReference type="InterPro" id="IPR019520">
    <property type="entry name" value="Ribosomal_mS23_met"/>
</dbReference>
<proteinExistence type="inferred from homology"/>
<name>A0A1V9XUS2_9ACAR</name>
<keyword evidence="4" id="KW-0496">Mitochondrion</keyword>
<evidence type="ECO:0000256" key="1">
    <source>
        <dbReference type="ARBA" id="ARBA00004173"/>
    </source>
</evidence>
<evidence type="ECO:0000256" key="6">
    <source>
        <dbReference type="ARBA" id="ARBA00035137"/>
    </source>
</evidence>
<dbReference type="EMBL" id="MNPL01003779">
    <property type="protein sequence ID" value="OQR77256.1"/>
    <property type="molecule type" value="Genomic_DNA"/>
</dbReference>
<dbReference type="GO" id="GO:0005840">
    <property type="term" value="C:ribosome"/>
    <property type="evidence" value="ECO:0007669"/>
    <property type="project" value="InterPro"/>
</dbReference>
<dbReference type="Pfam" id="PF10484">
    <property type="entry name" value="MRP-S23"/>
    <property type="match status" value="1"/>
</dbReference>
<feature type="compositionally biased region" description="Basic residues" evidence="7">
    <location>
        <begin position="121"/>
        <end position="132"/>
    </location>
</feature>
<accession>A0A1V9XUS2</accession>
<sequence length="147" mass="16888">MAGSRVYKLGTVFSRTNGLLRAGGLKWEDRPIWYDVYEAYPPEIEPTFLRPAPPAEPIREILYKEDAIRARFAKEVDKNAHPEPFMRLYTAALNEQSSELDAFSLASERFKATQKTERKSVRTRPVGRYKAGHRFESTPAAEDQHET</sequence>
<comment type="caution">
    <text evidence="9">The sequence shown here is derived from an EMBL/GenBank/DDBJ whole genome shotgun (WGS) entry which is preliminary data.</text>
</comment>
<evidence type="ECO:0000256" key="7">
    <source>
        <dbReference type="SAM" id="MobiDB-lite"/>
    </source>
</evidence>
<evidence type="ECO:0000256" key="3">
    <source>
        <dbReference type="ARBA" id="ARBA00022980"/>
    </source>
</evidence>
<keyword evidence="3" id="KW-0689">Ribosomal protein</keyword>
<dbReference type="CDD" id="cd23701">
    <property type="entry name" value="At1g26750"/>
    <property type="match status" value="1"/>
</dbReference>
<keyword evidence="5" id="KW-0687">Ribonucleoprotein</keyword>
<dbReference type="OrthoDB" id="10012356at2759"/>
<evidence type="ECO:0000256" key="4">
    <source>
        <dbReference type="ARBA" id="ARBA00023128"/>
    </source>
</evidence>
<dbReference type="InParanoid" id="A0A1V9XUS2"/>
<reference evidence="9 10" key="1">
    <citation type="journal article" date="2017" name="Gigascience">
        <title>Draft genome of the honey bee ectoparasitic mite, Tropilaelaps mercedesae, is shaped by the parasitic life history.</title>
        <authorList>
            <person name="Dong X."/>
            <person name="Armstrong S.D."/>
            <person name="Xia D."/>
            <person name="Makepeace B.L."/>
            <person name="Darby A.C."/>
            <person name="Kadowaki T."/>
        </authorList>
    </citation>
    <scope>NUCLEOTIDE SEQUENCE [LARGE SCALE GENOMIC DNA]</scope>
    <source>
        <strain evidence="9">Wuxi-XJTLU</strain>
    </source>
</reference>
<dbReference type="InterPro" id="IPR023611">
    <property type="entry name" value="mS23_dom_met"/>
</dbReference>
<evidence type="ECO:0000313" key="10">
    <source>
        <dbReference type="Proteomes" id="UP000192247"/>
    </source>
</evidence>
<dbReference type="InterPro" id="IPR059242">
    <property type="entry name" value="mS23_dom"/>
</dbReference>
<protein>
    <recommendedName>
        <fullName evidence="6">Small ribosomal subunit protein mS23</fullName>
    </recommendedName>
</protein>
<gene>
    <name evidence="9" type="ORF">BIW11_07227</name>
</gene>
<evidence type="ECO:0000259" key="8">
    <source>
        <dbReference type="Pfam" id="PF10484"/>
    </source>
</evidence>
<dbReference type="GO" id="GO:0003735">
    <property type="term" value="F:structural constituent of ribosome"/>
    <property type="evidence" value="ECO:0007669"/>
    <property type="project" value="InterPro"/>
</dbReference>
<organism evidence="9 10">
    <name type="scientific">Tropilaelaps mercedesae</name>
    <dbReference type="NCBI Taxonomy" id="418985"/>
    <lineage>
        <taxon>Eukaryota</taxon>
        <taxon>Metazoa</taxon>
        <taxon>Ecdysozoa</taxon>
        <taxon>Arthropoda</taxon>
        <taxon>Chelicerata</taxon>
        <taxon>Arachnida</taxon>
        <taxon>Acari</taxon>
        <taxon>Parasitiformes</taxon>
        <taxon>Mesostigmata</taxon>
        <taxon>Gamasina</taxon>
        <taxon>Dermanyssoidea</taxon>
        <taxon>Laelapidae</taxon>
        <taxon>Tropilaelaps</taxon>
    </lineage>
</organism>
<dbReference type="GO" id="GO:0005739">
    <property type="term" value="C:mitochondrion"/>
    <property type="evidence" value="ECO:0007669"/>
    <property type="project" value="InterPro"/>
</dbReference>
<dbReference type="Proteomes" id="UP000192247">
    <property type="component" value="Unassembled WGS sequence"/>
</dbReference>
<feature type="domain" description="Small ribosomal subunit protein mS23 conserved" evidence="8">
    <location>
        <begin position="2"/>
        <end position="83"/>
    </location>
</feature>
<keyword evidence="10" id="KW-1185">Reference proteome</keyword>
<dbReference type="AlphaFoldDB" id="A0A1V9XUS2"/>
<dbReference type="STRING" id="418985.A0A1V9XUS2"/>
<dbReference type="GO" id="GO:0006412">
    <property type="term" value="P:translation"/>
    <property type="evidence" value="ECO:0007669"/>
    <property type="project" value="InterPro"/>
</dbReference>
<dbReference type="FunCoup" id="A0A1V9XUS2">
    <property type="interactions" value="367"/>
</dbReference>
<evidence type="ECO:0000256" key="2">
    <source>
        <dbReference type="ARBA" id="ARBA00009864"/>
    </source>
</evidence>